<dbReference type="Proteomes" id="UP001186974">
    <property type="component" value="Unassembled WGS sequence"/>
</dbReference>
<protein>
    <submittedName>
        <fullName evidence="1">Uncharacterized protein</fullName>
    </submittedName>
</protein>
<accession>A0ACC3D7N6</accession>
<sequence>MKNEGFGVTSEDEAVLDDLEDIRDLATLMMRLKRAKVDRQKIVAVRGFVEHGEAGELGLLKDYMSRIMSLLVFQNSRRQLLANLMRTFDSIQSHRDSHKNGKKPEGEQEKARIDALLDAVKAADAECKRLEYWSDIRDVIRHGKTFGENAQERGWERQWTGVAGMPPPDLDASLEEQKDDDAGDISRPFRGPEEDPLQFLKNEKEDLKDQGAIVRGGEVFKDATHDCHNHAELPGTGDNAERAEEAKEDEPGEEAINNDTHNREDEYDREDVGEEGHNIPGRDGSLDYAEAEPLAEDSPSRVIREGVWSKDASKAANLANSSKLPNRAADFGVGRKGSRNEGVPMNHYPTHHSLAWDKIPGQAKAAASNTRPRLLYVLAFILLILVYVVYSQVQSHLKQKRFQKFARDNGCLPPHYKRPKLRDGGRARIFYDVVTAERQGKDILDDIIVKRFRSEAHTFMGYAFVGNDMIISTEDPQNIQAILATKFKDFETGELRAKQFGIVLGRSIFTSDGPFWEHSRALFRPQFTRDNINDLGATKKSVVMLFKALPVKEDGWTDEVDLMTLFFRFTMDTAVEFLFGATLDSQLESIPTHLRDTSDRDLDFTARTGSDDSMPFTDAMTSAQEALSYRIRMQGLYWLINTPHQHRAVRSIRAFIDPFVQSAITFRSSSKPATTTSSSDPEKERYNLLHTLANDIDNPSELRDQLLALLTAGRDTTASLLSWLFILLSQHPHTLSTLRAEILTAFPNKDDITFLSLKSCRYLQHVLSETLRLFPVVPLNNRRAAVDTTLPVGGGPDGAAPIAIPKGTSVNYSVYSMHRRTDLWGADAEDFRPERWEGRKSDWSFLPFNGGPRICLGQQYALTEAGYLVVRLLQRFDRVESVGEVVHWRRTRKGLGLTMNPRDGVRVRLRRAG</sequence>
<name>A0ACC3D7N6_9PEZI</name>
<keyword evidence="2" id="KW-1185">Reference proteome</keyword>
<gene>
    <name evidence="1" type="ORF">LTS18_002568</name>
</gene>
<dbReference type="EMBL" id="JAWDJW010006964">
    <property type="protein sequence ID" value="KAK3063162.1"/>
    <property type="molecule type" value="Genomic_DNA"/>
</dbReference>
<proteinExistence type="predicted"/>
<organism evidence="1 2">
    <name type="scientific">Coniosporium uncinatum</name>
    <dbReference type="NCBI Taxonomy" id="93489"/>
    <lineage>
        <taxon>Eukaryota</taxon>
        <taxon>Fungi</taxon>
        <taxon>Dikarya</taxon>
        <taxon>Ascomycota</taxon>
        <taxon>Pezizomycotina</taxon>
        <taxon>Dothideomycetes</taxon>
        <taxon>Dothideomycetes incertae sedis</taxon>
        <taxon>Coniosporium</taxon>
    </lineage>
</organism>
<evidence type="ECO:0000313" key="1">
    <source>
        <dbReference type="EMBL" id="KAK3063162.1"/>
    </source>
</evidence>
<reference evidence="1" key="1">
    <citation type="submission" date="2024-09" db="EMBL/GenBank/DDBJ databases">
        <title>Black Yeasts Isolated from many extreme environments.</title>
        <authorList>
            <person name="Coleine C."/>
            <person name="Stajich J.E."/>
            <person name="Selbmann L."/>
        </authorList>
    </citation>
    <scope>NUCLEOTIDE SEQUENCE</scope>
    <source>
        <strain evidence="1">CCFEE 5737</strain>
    </source>
</reference>
<evidence type="ECO:0000313" key="2">
    <source>
        <dbReference type="Proteomes" id="UP001186974"/>
    </source>
</evidence>
<comment type="caution">
    <text evidence="1">The sequence shown here is derived from an EMBL/GenBank/DDBJ whole genome shotgun (WGS) entry which is preliminary data.</text>
</comment>